<proteinExistence type="predicted"/>
<dbReference type="AlphaFoldDB" id="A0A5J4QD74"/>
<evidence type="ECO:0000313" key="2">
    <source>
        <dbReference type="Proteomes" id="UP000324800"/>
    </source>
</evidence>
<evidence type="ECO:0000313" key="1">
    <source>
        <dbReference type="EMBL" id="KAA6319018.1"/>
    </source>
</evidence>
<feature type="non-terminal residue" evidence="1">
    <location>
        <position position="66"/>
    </location>
</feature>
<gene>
    <name evidence="1" type="ORF">EZS28_054870</name>
</gene>
<dbReference type="Proteomes" id="UP000324800">
    <property type="component" value="Unassembled WGS sequence"/>
</dbReference>
<name>A0A5J4QD74_9EUKA</name>
<comment type="caution">
    <text evidence="1">The sequence shown here is derived from an EMBL/GenBank/DDBJ whole genome shotgun (WGS) entry which is preliminary data.</text>
</comment>
<sequence length="66" mass="6866">MQGLTTIVAAVYASIEAVELTAGEVADVVESVASAAVLVESVVKKLEFRIGEGELSYYENCIGSNA</sequence>
<accession>A0A5J4QD74</accession>
<reference evidence="1 2" key="1">
    <citation type="submission" date="2019-03" db="EMBL/GenBank/DDBJ databases">
        <title>Single cell metagenomics reveals metabolic interactions within the superorganism composed of flagellate Streblomastix strix and complex community of Bacteroidetes bacteria on its surface.</title>
        <authorList>
            <person name="Treitli S.C."/>
            <person name="Kolisko M."/>
            <person name="Husnik F."/>
            <person name="Keeling P."/>
            <person name="Hampl V."/>
        </authorList>
    </citation>
    <scope>NUCLEOTIDE SEQUENCE [LARGE SCALE GENOMIC DNA]</scope>
    <source>
        <strain evidence="1">ST1C</strain>
    </source>
</reference>
<protein>
    <submittedName>
        <fullName evidence="1">Uncharacterized protein</fullName>
    </submittedName>
</protein>
<dbReference type="EMBL" id="SNRW01046043">
    <property type="protein sequence ID" value="KAA6319018.1"/>
    <property type="molecule type" value="Genomic_DNA"/>
</dbReference>
<organism evidence="1 2">
    <name type="scientific">Streblomastix strix</name>
    <dbReference type="NCBI Taxonomy" id="222440"/>
    <lineage>
        <taxon>Eukaryota</taxon>
        <taxon>Metamonada</taxon>
        <taxon>Preaxostyla</taxon>
        <taxon>Oxymonadida</taxon>
        <taxon>Streblomastigidae</taxon>
        <taxon>Streblomastix</taxon>
    </lineage>
</organism>